<dbReference type="Gene3D" id="2.60.120.1390">
    <property type="match status" value="2"/>
</dbReference>
<dbReference type="InterPro" id="IPR021345">
    <property type="entry name" value="DUF2961"/>
</dbReference>
<dbReference type="Proteomes" id="UP000632125">
    <property type="component" value="Unassembled WGS sequence"/>
</dbReference>
<proteinExistence type="predicted"/>
<accession>A0A927H4F0</accession>
<protein>
    <submittedName>
        <fullName evidence="1">DUF2961 domain-containing protein</fullName>
    </submittedName>
</protein>
<gene>
    <name evidence="1" type="ORF">IDH41_02380</name>
</gene>
<dbReference type="RefSeq" id="WP_190857934.1">
    <property type="nucleotide sequence ID" value="NZ_JACXIY010000002.1"/>
</dbReference>
<evidence type="ECO:0000313" key="2">
    <source>
        <dbReference type="Proteomes" id="UP000632125"/>
    </source>
</evidence>
<dbReference type="Pfam" id="PF11175">
    <property type="entry name" value="DUF2961"/>
    <property type="match status" value="2"/>
</dbReference>
<comment type="caution">
    <text evidence="1">The sequence shown here is derived from an EMBL/GenBank/DDBJ whole genome shotgun (WGS) entry which is preliminary data.</text>
</comment>
<keyword evidence="2" id="KW-1185">Reference proteome</keyword>
<dbReference type="EMBL" id="JACXIY010000002">
    <property type="protein sequence ID" value="MBD2867408.1"/>
    <property type="molecule type" value="Genomic_DNA"/>
</dbReference>
<organism evidence="1 2">
    <name type="scientific">Paenibacillus arenilitoris</name>
    <dbReference type="NCBI Taxonomy" id="2772299"/>
    <lineage>
        <taxon>Bacteria</taxon>
        <taxon>Bacillati</taxon>
        <taxon>Bacillota</taxon>
        <taxon>Bacilli</taxon>
        <taxon>Bacillales</taxon>
        <taxon>Paenibacillaceae</taxon>
        <taxon>Paenibacillus</taxon>
    </lineage>
</organism>
<dbReference type="AlphaFoldDB" id="A0A927H4F0"/>
<sequence length="667" mass="73658">MQKQAGSRKAAWIWIAVVAAVGAVLASNSAPEPNAAPEPYGLEAMSRFDRLPYLTPHTLAGGASSYDRSEGNYDGFGESNFLYQDEHGDKVMLDAKGPGTVYRMWFTGFNPIEATIKIYFDGETEPRVDMMLMDLLAGTNEPFLSPLVVNDSASSGGFVSYLPLPYAESIKVTTNGAGESFFYNFGYHTFSPDTEVASWDGTEDSAAVRGIWSGAGTNPVNEEGTELSAGTADLAAGSAQTLLELEGPREMTSLKLSIPGVTPLSGDNGALNDVRLRLYWDGEAEPSVDAPLGAFFAMGQFGPYGTRSLPAGMDDSGVMYAYFPMPFERSARVELANEGAEAARGIAYEIRHRAFAGSFDRIGYFKTRFSEWQAEAYDNKDLVALDVEGAGKFIGVVQSLRSELNQGPVDRWHLEGDEKIFVDGSLSPAVHGTGTEDFYNGGWYFNRGLFTQPLAGYTAFQISDNFDSTTMYRFMTHDAIPFRSRIQVRLEHGGFNDVTEQVWLLAYYYHRPESQMVETDMLDVGNEESELGHGYELERLYWEGSSIHPYEGAEGGELITDNGRAHTGYSAFELKLDPDNDGAVLRRRFDQTVENQSADVYVDGKLVGTWYRAGSNGSHSWRDDDFLIPPAYTEGKSAIRIKIAYKDTAVAWNEYRYTIFSLLPQRE</sequence>
<reference evidence="1" key="1">
    <citation type="submission" date="2020-09" db="EMBL/GenBank/DDBJ databases">
        <title>A novel bacterium of genus Paenibacillus, isolated from South China Sea.</title>
        <authorList>
            <person name="Huang H."/>
            <person name="Mo K."/>
            <person name="Hu Y."/>
        </authorList>
    </citation>
    <scope>NUCLEOTIDE SEQUENCE</scope>
    <source>
        <strain evidence="1">IB182493</strain>
    </source>
</reference>
<name>A0A927H4F0_9BACL</name>
<evidence type="ECO:0000313" key="1">
    <source>
        <dbReference type="EMBL" id="MBD2867408.1"/>
    </source>
</evidence>